<evidence type="ECO:0000256" key="4">
    <source>
        <dbReference type="ARBA" id="ARBA00022989"/>
    </source>
</evidence>
<name>A0A1W6Z2B8_9BORD</name>
<dbReference type="AlphaFoldDB" id="A0A1W6Z2B8"/>
<dbReference type="Pfam" id="PF03626">
    <property type="entry name" value="COX4_pro"/>
    <property type="match status" value="1"/>
</dbReference>
<evidence type="ECO:0000256" key="1">
    <source>
        <dbReference type="ARBA" id="ARBA00004651"/>
    </source>
</evidence>
<comment type="subcellular location">
    <subcellularLocation>
        <location evidence="1">Cell membrane</location>
        <topology evidence="1">Multi-pass membrane protein</topology>
    </subcellularLocation>
</comment>
<evidence type="ECO:0000313" key="7">
    <source>
        <dbReference type="EMBL" id="ARP87505.1"/>
    </source>
</evidence>
<dbReference type="NCBIfam" id="TIGR02229">
    <property type="entry name" value="caa3_sub_IV"/>
    <property type="match status" value="1"/>
</dbReference>
<reference evidence="7 8" key="1">
    <citation type="submission" date="2017-05" db="EMBL/GenBank/DDBJ databases">
        <title>Complete and WGS of Bordetella genogroups.</title>
        <authorList>
            <person name="Spilker T."/>
            <person name="LiPuma J."/>
        </authorList>
    </citation>
    <scope>NUCLEOTIDE SEQUENCE [LARGE SCALE GENOMIC DNA]</scope>
    <source>
        <strain evidence="7 8">AU17164</strain>
    </source>
</reference>
<keyword evidence="4 6" id="KW-1133">Transmembrane helix</keyword>
<evidence type="ECO:0000256" key="2">
    <source>
        <dbReference type="ARBA" id="ARBA00022475"/>
    </source>
</evidence>
<dbReference type="InterPro" id="IPR011743">
    <property type="entry name" value="Caa3_sub_IV"/>
</dbReference>
<dbReference type="Proteomes" id="UP000194139">
    <property type="component" value="Chromosome"/>
</dbReference>
<keyword evidence="2" id="KW-1003">Cell membrane</keyword>
<evidence type="ECO:0000256" key="6">
    <source>
        <dbReference type="SAM" id="Phobius"/>
    </source>
</evidence>
<accession>A0A1W6Z2B8</accession>
<feature type="transmembrane region" description="Helical" evidence="6">
    <location>
        <begin position="20"/>
        <end position="38"/>
    </location>
</feature>
<dbReference type="GO" id="GO:0005886">
    <property type="term" value="C:plasma membrane"/>
    <property type="evidence" value="ECO:0007669"/>
    <property type="project" value="UniProtKB-SubCell"/>
</dbReference>
<sequence length="106" mass="10584">MILALATVGSAYVPMGPWNAVANFAIAAIKAGLVAAYFMQLRAGSPVPRLIAGTAIAVGALLFALGGVDYATRRPPAPPPSAPDAVWAAPGAAIPPAAEDRRPAAP</sequence>
<gene>
    <name evidence="7" type="ORF">CAL13_15800</name>
</gene>
<organism evidence="7 8">
    <name type="scientific">Bordetella genomosp. 9</name>
    <dbReference type="NCBI Taxonomy" id="1416803"/>
    <lineage>
        <taxon>Bacteria</taxon>
        <taxon>Pseudomonadati</taxon>
        <taxon>Pseudomonadota</taxon>
        <taxon>Betaproteobacteria</taxon>
        <taxon>Burkholderiales</taxon>
        <taxon>Alcaligenaceae</taxon>
        <taxon>Bordetella</taxon>
    </lineage>
</organism>
<evidence type="ECO:0008006" key="9">
    <source>
        <dbReference type="Google" id="ProtNLM"/>
    </source>
</evidence>
<keyword evidence="5 6" id="KW-0472">Membrane</keyword>
<evidence type="ECO:0000256" key="3">
    <source>
        <dbReference type="ARBA" id="ARBA00022692"/>
    </source>
</evidence>
<evidence type="ECO:0000313" key="8">
    <source>
        <dbReference type="Proteomes" id="UP000194139"/>
    </source>
</evidence>
<feature type="transmembrane region" description="Helical" evidence="6">
    <location>
        <begin position="50"/>
        <end position="71"/>
    </location>
</feature>
<keyword evidence="3 6" id="KW-0812">Transmembrane</keyword>
<dbReference type="InterPro" id="IPR005171">
    <property type="entry name" value="Cyt_c_oxidase_su4_prok"/>
</dbReference>
<dbReference type="EMBL" id="CP021109">
    <property type="protein sequence ID" value="ARP87505.1"/>
    <property type="molecule type" value="Genomic_DNA"/>
</dbReference>
<evidence type="ECO:0000256" key="5">
    <source>
        <dbReference type="ARBA" id="ARBA00023136"/>
    </source>
</evidence>
<keyword evidence="8" id="KW-1185">Reference proteome</keyword>
<proteinExistence type="predicted"/>
<protein>
    <recommendedName>
        <fullName evidence="9">Caa(3)-type oxidase subunit IV</fullName>
    </recommendedName>
</protein>